<reference evidence="1 2" key="1">
    <citation type="journal article" date="2020" name="Cell">
        <title>Large-Scale Comparative Analyses of Tick Genomes Elucidate Their Genetic Diversity and Vector Capacities.</title>
        <authorList>
            <consortium name="Tick Genome and Microbiome Consortium (TIGMIC)"/>
            <person name="Jia N."/>
            <person name="Wang J."/>
            <person name="Shi W."/>
            <person name="Du L."/>
            <person name="Sun Y."/>
            <person name="Zhan W."/>
            <person name="Jiang J.F."/>
            <person name="Wang Q."/>
            <person name="Zhang B."/>
            <person name="Ji P."/>
            <person name="Bell-Sakyi L."/>
            <person name="Cui X.M."/>
            <person name="Yuan T.T."/>
            <person name="Jiang B.G."/>
            <person name="Yang W.F."/>
            <person name="Lam T.T."/>
            <person name="Chang Q.C."/>
            <person name="Ding S.J."/>
            <person name="Wang X.J."/>
            <person name="Zhu J.G."/>
            <person name="Ruan X.D."/>
            <person name="Zhao L."/>
            <person name="Wei J.T."/>
            <person name="Ye R.Z."/>
            <person name="Que T.C."/>
            <person name="Du C.H."/>
            <person name="Zhou Y.H."/>
            <person name="Cheng J.X."/>
            <person name="Dai P.F."/>
            <person name="Guo W.B."/>
            <person name="Han X.H."/>
            <person name="Huang E.J."/>
            <person name="Li L.F."/>
            <person name="Wei W."/>
            <person name="Gao Y.C."/>
            <person name="Liu J.Z."/>
            <person name="Shao H.Z."/>
            <person name="Wang X."/>
            <person name="Wang C.C."/>
            <person name="Yang T.C."/>
            <person name="Huo Q.B."/>
            <person name="Li W."/>
            <person name="Chen H.Y."/>
            <person name="Chen S.E."/>
            <person name="Zhou L.G."/>
            <person name="Ni X.B."/>
            <person name="Tian J.H."/>
            <person name="Sheng Y."/>
            <person name="Liu T."/>
            <person name="Pan Y.S."/>
            <person name="Xia L.Y."/>
            <person name="Li J."/>
            <person name="Zhao F."/>
            <person name="Cao W.C."/>
        </authorList>
    </citation>
    <scope>NUCLEOTIDE SEQUENCE [LARGE SCALE GENOMIC DNA]</scope>
    <source>
        <strain evidence="1">Iper-2018</strain>
    </source>
</reference>
<evidence type="ECO:0000313" key="2">
    <source>
        <dbReference type="Proteomes" id="UP000805193"/>
    </source>
</evidence>
<comment type="caution">
    <text evidence="1">The sequence shown here is derived from an EMBL/GenBank/DDBJ whole genome shotgun (WGS) entry which is preliminary data.</text>
</comment>
<proteinExistence type="predicted"/>
<protein>
    <submittedName>
        <fullName evidence="1">Uncharacterized protein</fullName>
    </submittedName>
</protein>
<sequence length="859" mass="96634">VRSSRLDYSLSVPSETPPTVSPYSKEGKCIALLKESIHLFEEPVQEQQVHVFIVLGASGDLAKKKIYPTLWALFRDGLLPPKTKFVGYARSNMTVESLSEKIEPYLKVKAEEKEKFSNFLKLNTYISGKYDASEDFDNLDGELCKLEGSSANRIFYMALPPTVFQAVATNIKRHCMSKKGWTRVVIEKPFGKDSASSAELSNHLASLFDESQLYRIDHYLGKEMVQNLMAIRFSNQIFGPTWNRNSIASVVISFKEPFGTQGRGGYFDSFGIIRDVMQNHLLQIMCLVAMEKPVSTNAEDIRNEKVKVLKCVPPITMDHVVLGQYVGKPDGTGEERLGYLDDPTVPAGSRTATYATAVAYINNERWEGVPFILRCGKALNERKAEVRIQYKEVPGDIFGGNCKRNELVLRVQPGEAIYVKLMSKKPGMAFDIEETELDLTYGSRYKGMTMPDAYERLILDVFYGSQVHFVRSDELAEAWRIFTPLLHQIDRERPQPVPYEYGSRGFKEADDLWKQVGFKFYGTYRKFLHPPLNMLSGKVVNGSNVVTGQAASVAPRLERRPSDPDVPGSNPGQAAELDQARSKLDGVLQNLMEKTEESQSSSSQSDDEAKTSDVVMKDPSPMSSPSKRVQKTQRKRRRKDESALQASNTYITKIYGCSVDLAQFDENSPLYSMCRSWIRNKPLQDSEKAANIEDEEEEQKVFESGAEKGDENPKGVYNMPPPVAAPRDKDGNIRDLRIPSPLPPSTEKFFMASDESEVVPVSVLLAGHQARWKGIRQKWKEAAMVNEERYKESTAVLHRAMKYSKNSSPCSTNGRHLDKSVGNKTGRKYLLNITWALSWQQRGYPPGAKCSVLLALLPE</sequence>
<accession>A0AC60PWN3</accession>
<dbReference type="Proteomes" id="UP000805193">
    <property type="component" value="Unassembled WGS sequence"/>
</dbReference>
<organism evidence="1 2">
    <name type="scientific">Ixodes persulcatus</name>
    <name type="common">Taiga tick</name>
    <dbReference type="NCBI Taxonomy" id="34615"/>
    <lineage>
        <taxon>Eukaryota</taxon>
        <taxon>Metazoa</taxon>
        <taxon>Ecdysozoa</taxon>
        <taxon>Arthropoda</taxon>
        <taxon>Chelicerata</taxon>
        <taxon>Arachnida</taxon>
        <taxon>Acari</taxon>
        <taxon>Parasitiformes</taxon>
        <taxon>Ixodida</taxon>
        <taxon>Ixodoidea</taxon>
        <taxon>Ixodidae</taxon>
        <taxon>Ixodinae</taxon>
        <taxon>Ixodes</taxon>
    </lineage>
</organism>
<dbReference type="EMBL" id="JABSTQ010009811">
    <property type="protein sequence ID" value="KAG0425675.1"/>
    <property type="molecule type" value="Genomic_DNA"/>
</dbReference>
<keyword evidence="2" id="KW-1185">Reference proteome</keyword>
<gene>
    <name evidence="1" type="ORF">HPB47_027171</name>
</gene>
<name>A0AC60PWN3_IXOPE</name>
<feature type="non-terminal residue" evidence="1">
    <location>
        <position position="1"/>
    </location>
</feature>
<evidence type="ECO:0000313" key="1">
    <source>
        <dbReference type="EMBL" id="KAG0425675.1"/>
    </source>
</evidence>